<comment type="caution">
    <text evidence="2">The sequence shown here is derived from an EMBL/GenBank/DDBJ whole genome shotgun (WGS) entry which is preliminary data.</text>
</comment>
<dbReference type="EMBL" id="JAPDDS010000002">
    <property type="protein sequence ID" value="MCW1884202.1"/>
    <property type="molecule type" value="Genomic_DNA"/>
</dbReference>
<sequence length="63" mass="6455">MGSASLLAVWLGATFLTDVPADRYQGYGKAIAPAQGKTTAAKPHVDKPVASAETGEKPVATLE</sequence>
<feature type="region of interest" description="Disordered" evidence="1">
    <location>
        <begin position="34"/>
        <end position="63"/>
    </location>
</feature>
<proteinExistence type="predicted"/>
<dbReference type="Proteomes" id="UP001207930">
    <property type="component" value="Unassembled WGS sequence"/>
</dbReference>
<reference evidence="2 3" key="1">
    <citation type="submission" date="2022-10" db="EMBL/GenBank/DDBJ databases">
        <title>Luteolibacter flavescens strain MCCC 1K03193, whole genome shotgun sequencing project.</title>
        <authorList>
            <person name="Zhao G."/>
            <person name="Shen L."/>
        </authorList>
    </citation>
    <scope>NUCLEOTIDE SEQUENCE [LARGE SCALE GENOMIC DNA]</scope>
    <source>
        <strain evidence="2 3">MCCC 1K03193</strain>
    </source>
</reference>
<accession>A0ABT3FKV8</accession>
<evidence type="ECO:0000256" key="1">
    <source>
        <dbReference type="SAM" id="MobiDB-lite"/>
    </source>
</evidence>
<evidence type="ECO:0000313" key="3">
    <source>
        <dbReference type="Proteomes" id="UP001207930"/>
    </source>
</evidence>
<gene>
    <name evidence="2" type="ORF">OKA04_05630</name>
</gene>
<keyword evidence="3" id="KW-1185">Reference proteome</keyword>
<dbReference type="RefSeq" id="WP_264500161.1">
    <property type="nucleotide sequence ID" value="NZ_JAPDDS010000002.1"/>
</dbReference>
<name>A0ABT3FKV8_9BACT</name>
<evidence type="ECO:0000313" key="2">
    <source>
        <dbReference type="EMBL" id="MCW1884202.1"/>
    </source>
</evidence>
<protein>
    <submittedName>
        <fullName evidence="2">Uncharacterized protein</fullName>
    </submittedName>
</protein>
<organism evidence="2 3">
    <name type="scientific">Luteolibacter flavescens</name>
    <dbReference type="NCBI Taxonomy" id="1859460"/>
    <lineage>
        <taxon>Bacteria</taxon>
        <taxon>Pseudomonadati</taxon>
        <taxon>Verrucomicrobiota</taxon>
        <taxon>Verrucomicrobiia</taxon>
        <taxon>Verrucomicrobiales</taxon>
        <taxon>Verrucomicrobiaceae</taxon>
        <taxon>Luteolibacter</taxon>
    </lineage>
</organism>